<protein>
    <submittedName>
        <fullName evidence="2">Uncharacterized protein</fullName>
    </submittedName>
</protein>
<feature type="compositionally biased region" description="Polar residues" evidence="1">
    <location>
        <begin position="8"/>
        <end position="18"/>
    </location>
</feature>
<feature type="region of interest" description="Disordered" evidence="1">
    <location>
        <begin position="46"/>
        <end position="98"/>
    </location>
</feature>
<name>A0A1I4GE61_9RHOB</name>
<dbReference type="AlphaFoldDB" id="A0A1I4GE61"/>
<evidence type="ECO:0000313" key="3">
    <source>
        <dbReference type="Proteomes" id="UP000199550"/>
    </source>
</evidence>
<organism evidence="2 3">
    <name type="scientific">Loktanella salsilacus</name>
    <dbReference type="NCBI Taxonomy" id="195913"/>
    <lineage>
        <taxon>Bacteria</taxon>
        <taxon>Pseudomonadati</taxon>
        <taxon>Pseudomonadota</taxon>
        <taxon>Alphaproteobacteria</taxon>
        <taxon>Rhodobacterales</taxon>
        <taxon>Roseobacteraceae</taxon>
        <taxon>Loktanella</taxon>
    </lineage>
</organism>
<sequence length="132" mass="13548">MFPKINKRASSQRGTMTSAGKGPTALSFAFVAAITLLSAAAVTTSGAMAQGAEGQGPKGQGPNPMDAVAEALDLTPPQMQSCMGPRPEPGTEPSQADRAALVDCLMVQNPSLTPALIDAAMEQMRKAPPPRN</sequence>
<reference evidence="2 3" key="1">
    <citation type="submission" date="2016-10" db="EMBL/GenBank/DDBJ databases">
        <authorList>
            <person name="de Groot N.N."/>
        </authorList>
    </citation>
    <scope>NUCLEOTIDE SEQUENCE [LARGE SCALE GENOMIC DNA]</scope>
    <source>
        <strain evidence="2 3">DSM 16199</strain>
    </source>
</reference>
<proteinExistence type="predicted"/>
<dbReference type="EMBL" id="FOTF01000012">
    <property type="protein sequence ID" value="SFL28342.1"/>
    <property type="molecule type" value="Genomic_DNA"/>
</dbReference>
<dbReference type="Proteomes" id="UP000199550">
    <property type="component" value="Unassembled WGS sequence"/>
</dbReference>
<gene>
    <name evidence="2" type="ORF">SAMN04488004_11266</name>
</gene>
<accession>A0A1I4GE61</accession>
<evidence type="ECO:0000256" key="1">
    <source>
        <dbReference type="SAM" id="MobiDB-lite"/>
    </source>
</evidence>
<feature type="region of interest" description="Disordered" evidence="1">
    <location>
        <begin position="1"/>
        <end position="22"/>
    </location>
</feature>
<evidence type="ECO:0000313" key="2">
    <source>
        <dbReference type="EMBL" id="SFL28342.1"/>
    </source>
</evidence>
<keyword evidence="3" id="KW-1185">Reference proteome</keyword>